<sequence>MLFLCLFKHLLSHEGGMKKLLVLNWISLVLIVKNVVTECSYSMVNCQALLSIESCSRTKRRLPGGKFTFLKGAADLLMTKEIRAT</sequence>
<reference evidence="2 3" key="1">
    <citation type="submission" date="2024-01" db="EMBL/GenBank/DDBJ databases">
        <title>The genomes of 5 underutilized Papilionoideae crops provide insights into root nodulation and disease resistanc.</title>
        <authorList>
            <person name="Yuan L."/>
        </authorList>
    </citation>
    <scope>NUCLEOTIDE SEQUENCE [LARGE SCALE GENOMIC DNA]</scope>
    <source>
        <strain evidence="2">ZHUSHIDOU_FW_LH</strain>
        <tissue evidence="2">Leaf</tissue>
    </source>
</reference>
<evidence type="ECO:0000313" key="3">
    <source>
        <dbReference type="Proteomes" id="UP001372338"/>
    </source>
</evidence>
<evidence type="ECO:0000313" key="2">
    <source>
        <dbReference type="EMBL" id="KAK7276469.1"/>
    </source>
</evidence>
<name>A0AAN9FIP3_CROPI</name>
<keyword evidence="1" id="KW-0732">Signal</keyword>
<gene>
    <name evidence="2" type="ORF">RIF29_17608</name>
</gene>
<dbReference type="Proteomes" id="UP001372338">
    <property type="component" value="Unassembled WGS sequence"/>
</dbReference>
<keyword evidence="3" id="KW-1185">Reference proteome</keyword>
<evidence type="ECO:0000256" key="1">
    <source>
        <dbReference type="SAM" id="SignalP"/>
    </source>
</evidence>
<evidence type="ECO:0008006" key="4">
    <source>
        <dbReference type="Google" id="ProtNLM"/>
    </source>
</evidence>
<dbReference type="AlphaFoldDB" id="A0AAN9FIP3"/>
<feature type="signal peptide" evidence="1">
    <location>
        <begin position="1"/>
        <end position="37"/>
    </location>
</feature>
<comment type="caution">
    <text evidence="2">The sequence shown here is derived from an EMBL/GenBank/DDBJ whole genome shotgun (WGS) entry which is preliminary data.</text>
</comment>
<organism evidence="2 3">
    <name type="scientific">Crotalaria pallida</name>
    <name type="common">Smooth rattlebox</name>
    <name type="synonym">Crotalaria striata</name>
    <dbReference type="NCBI Taxonomy" id="3830"/>
    <lineage>
        <taxon>Eukaryota</taxon>
        <taxon>Viridiplantae</taxon>
        <taxon>Streptophyta</taxon>
        <taxon>Embryophyta</taxon>
        <taxon>Tracheophyta</taxon>
        <taxon>Spermatophyta</taxon>
        <taxon>Magnoliopsida</taxon>
        <taxon>eudicotyledons</taxon>
        <taxon>Gunneridae</taxon>
        <taxon>Pentapetalae</taxon>
        <taxon>rosids</taxon>
        <taxon>fabids</taxon>
        <taxon>Fabales</taxon>
        <taxon>Fabaceae</taxon>
        <taxon>Papilionoideae</taxon>
        <taxon>50 kb inversion clade</taxon>
        <taxon>genistoids sensu lato</taxon>
        <taxon>core genistoids</taxon>
        <taxon>Crotalarieae</taxon>
        <taxon>Crotalaria</taxon>
    </lineage>
</organism>
<proteinExistence type="predicted"/>
<accession>A0AAN9FIP3</accession>
<feature type="chain" id="PRO_5043028892" description="Secreted protein" evidence="1">
    <location>
        <begin position="38"/>
        <end position="85"/>
    </location>
</feature>
<protein>
    <recommendedName>
        <fullName evidence="4">Secreted protein</fullName>
    </recommendedName>
</protein>
<dbReference type="EMBL" id="JAYWIO010000003">
    <property type="protein sequence ID" value="KAK7276469.1"/>
    <property type="molecule type" value="Genomic_DNA"/>
</dbReference>